<dbReference type="Pfam" id="PF04961">
    <property type="entry name" value="FTCD_C"/>
    <property type="match status" value="1"/>
</dbReference>
<dbReference type="Gene3D" id="1.20.120.680">
    <property type="entry name" value="Formiminotetrahydrofolate cyclodeaminase monomer, up-and-down helical bundle"/>
    <property type="match status" value="1"/>
</dbReference>
<dbReference type="SUPFAM" id="SSF101262">
    <property type="entry name" value="Methenyltetrahydrofolate cyclohydrolase-like"/>
    <property type="match status" value="1"/>
</dbReference>
<dbReference type="AlphaFoldDB" id="A0A2J6X7B7"/>
<evidence type="ECO:0000259" key="2">
    <source>
        <dbReference type="Pfam" id="PF04961"/>
    </source>
</evidence>
<keyword evidence="1" id="KW-0812">Transmembrane</keyword>
<accession>A0A2J6X7B7</accession>
<dbReference type="GO" id="GO:0003824">
    <property type="term" value="F:catalytic activity"/>
    <property type="evidence" value="ECO:0007669"/>
    <property type="project" value="InterPro"/>
</dbReference>
<evidence type="ECO:0000256" key="1">
    <source>
        <dbReference type="SAM" id="Phobius"/>
    </source>
</evidence>
<evidence type="ECO:0000313" key="3">
    <source>
        <dbReference type="EMBL" id="PMP82894.1"/>
    </source>
</evidence>
<dbReference type="InterPro" id="IPR036178">
    <property type="entry name" value="Formintransfe-cycloase-like_sf"/>
</dbReference>
<name>A0A2J6X7B7_9BACT</name>
<gene>
    <name evidence="3" type="ORF">C0175_02760</name>
</gene>
<protein>
    <recommendedName>
        <fullName evidence="2">Cyclodeaminase/cyclohydrolase domain-containing protein</fullName>
    </recommendedName>
</protein>
<dbReference type="InterPro" id="IPR007044">
    <property type="entry name" value="Cyclodeamin/CycHdrlase"/>
</dbReference>
<feature type="transmembrane region" description="Helical" evidence="1">
    <location>
        <begin position="24"/>
        <end position="44"/>
    </location>
</feature>
<comment type="caution">
    <text evidence="3">The sequence shown here is derived from an EMBL/GenBank/DDBJ whole genome shotgun (WGS) entry which is preliminary data.</text>
</comment>
<proteinExistence type="predicted"/>
<keyword evidence="1" id="KW-0472">Membrane</keyword>
<organism evidence="3 4">
    <name type="scientific">Caldisericum exile</name>
    <dbReference type="NCBI Taxonomy" id="693075"/>
    <lineage>
        <taxon>Bacteria</taxon>
        <taxon>Pseudomonadati</taxon>
        <taxon>Caldisericota/Cryosericota group</taxon>
        <taxon>Caldisericota</taxon>
        <taxon>Caldisericia</taxon>
        <taxon>Caldisericales</taxon>
        <taxon>Caldisericaceae</taxon>
        <taxon>Caldisericum</taxon>
    </lineage>
</organism>
<dbReference type="EMBL" id="PNIX01000161">
    <property type="protein sequence ID" value="PMP82894.1"/>
    <property type="molecule type" value="Genomic_DNA"/>
</dbReference>
<evidence type="ECO:0000313" key="4">
    <source>
        <dbReference type="Proteomes" id="UP000236910"/>
    </source>
</evidence>
<feature type="domain" description="Cyclodeaminase/cyclohydrolase" evidence="2">
    <location>
        <begin position="7"/>
        <end position="181"/>
    </location>
</feature>
<reference evidence="3 4" key="1">
    <citation type="submission" date="2018-01" db="EMBL/GenBank/DDBJ databases">
        <title>Metagenomic assembled genomes from two thermal pools in the Uzon Caldera, Kamchatka, Russia.</title>
        <authorList>
            <person name="Wilkins L."/>
            <person name="Ettinger C."/>
        </authorList>
    </citation>
    <scope>NUCLEOTIDE SEQUENCE [LARGE SCALE GENOMIC DNA]</scope>
    <source>
        <strain evidence="3">ARK-10</strain>
    </source>
</reference>
<sequence>MFSDLPLKEFIEELSSSNPTPGGGAASAIVGAFGFALVSMVLSIRQKKNPDAETELLIKDAKEKLNLLIELSSKDANAFDHFMEALELPKESEEQKEIRKRKIQEALKESTIVPFEVINVLYEGSKMLNKVKELCPKSAISDLYTAIGFFEASFEGAKSNVLINLQSVKDEKFVLDINSKLSVIESELKSRFYTLKDEIYSTLKIKEA</sequence>
<keyword evidence="1" id="KW-1133">Transmembrane helix</keyword>
<dbReference type="Proteomes" id="UP000236910">
    <property type="component" value="Unassembled WGS sequence"/>
</dbReference>